<dbReference type="PANTHER" id="PTHR31630:SF6">
    <property type="entry name" value="PHYTANOYL-COA DIOXYGENASE-RELATED"/>
    <property type="match status" value="1"/>
</dbReference>
<dbReference type="InterPro" id="IPR008775">
    <property type="entry name" value="Phytyl_CoA_dOase-like"/>
</dbReference>
<dbReference type="EMBL" id="FNXT01001368">
    <property type="protein sequence ID" value="SZX79520.1"/>
    <property type="molecule type" value="Genomic_DNA"/>
</dbReference>
<gene>
    <name evidence="2" type="ORF">BQ4739_LOCUS19790</name>
</gene>
<proteinExistence type="predicted"/>
<organism evidence="2 3">
    <name type="scientific">Tetradesmus obliquus</name>
    <name type="common">Green alga</name>
    <name type="synonym">Acutodesmus obliquus</name>
    <dbReference type="NCBI Taxonomy" id="3088"/>
    <lineage>
        <taxon>Eukaryota</taxon>
        <taxon>Viridiplantae</taxon>
        <taxon>Chlorophyta</taxon>
        <taxon>core chlorophytes</taxon>
        <taxon>Chlorophyceae</taxon>
        <taxon>CS clade</taxon>
        <taxon>Sphaeropleales</taxon>
        <taxon>Scenedesmaceae</taxon>
        <taxon>Tetradesmus</taxon>
    </lineage>
</organism>
<dbReference type="Proteomes" id="UP000256970">
    <property type="component" value="Unassembled WGS sequence"/>
</dbReference>
<evidence type="ECO:0000313" key="2">
    <source>
        <dbReference type="EMBL" id="SZX79520.1"/>
    </source>
</evidence>
<dbReference type="SUPFAM" id="SSF51197">
    <property type="entry name" value="Clavaminate synthase-like"/>
    <property type="match status" value="1"/>
</dbReference>
<feature type="region of interest" description="Disordered" evidence="1">
    <location>
        <begin position="48"/>
        <end position="78"/>
    </location>
</feature>
<evidence type="ECO:0008006" key="4">
    <source>
        <dbReference type="Google" id="ProtNLM"/>
    </source>
</evidence>
<name>A0A383WPX7_TETOB</name>
<dbReference type="PANTHER" id="PTHR31630">
    <property type="entry name" value="PHYTANOYL-COA DIOXYGENASE-RELATED-RELATED"/>
    <property type="match status" value="1"/>
</dbReference>
<accession>A0A383WPX7</accession>
<dbReference type="AlphaFoldDB" id="A0A383WPX7"/>
<evidence type="ECO:0000256" key="1">
    <source>
        <dbReference type="SAM" id="MobiDB-lite"/>
    </source>
</evidence>
<sequence length="487" mass="52501">MPCLGLGCFGLGVRGLRRATPASTSHNVQHTQAVAKAQVQHVAASLQVGRGRSTHTPLSASKAAETASTQQPTSPLLTSLDSSLSSAVAAAAEHLAEHGWAVVPGVLSKEECQQYEQGVWGWLGRLSGGSIRRDEPSTWTEACGWPPAYKGIVNTLEVAHQDFVWRVRKHPRLLQVFAELYGTSELLSSFDSINLMPPGTDASGGWLHVDHAPLKKGCQCIQGLVNMVDVGPESTGTLLVKDKSHLLLEEFYERHTLLTAQQKAETGDWYVFQEAELPHWQQLPSLGLSGAAGDLFLWDSRTAHQNIGPAATTAWRHVVYACYQPRCLATEKDLQLKQQAWDDFLLTTHWPSHNIRAFPGLGKSATYYASAGADEQQGSAEPLEPVAAAATAAGSASSAAAGTAASEEAGAAAEQQQQSYWKARAADGSTQVLLASIRTRHLVEDAALRKLAGVQLYEAAEVWSKQPLLEWYDHNPGHSCTQPQAAR</sequence>
<evidence type="ECO:0000313" key="3">
    <source>
        <dbReference type="Proteomes" id="UP000256970"/>
    </source>
</evidence>
<dbReference type="Pfam" id="PF05721">
    <property type="entry name" value="PhyH"/>
    <property type="match status" value="1"/>
</dbReference>
<keyword evidence="3" id="KW-1185">Reference proteome</keyword>
<reference evidence="2 3" key="1">
    <citation type="submission" date="2016-10" db="EMBL/GenBank/DDBJ databases">
        <authorList>
            <person name="Cai Z."/>
        </authorList>
    </citation>
    <scope>NUCLEOTIDE SEQUENCE [LARGE SCALE GENOMIC DNA]</scope>
</reference>
<protein>
    <recommendedName>
        <fullName evidence="4">Phytanoyl-CoA dioxygenase</fullName>
    </recommendedName>
</protein>
<dbReference type="Gene3D" id="2.60.120.620">
    <property type="entry name" value="q2cbj1_9rhob like domain"/>
    <property type="match status" value="1"/>
</dbReference>